<name>A0A2Z2HTS7_9EURY</name>
<evidence type="ECO:0000313" key="8">
    <source>
        <dbReference type="Proteomes" id="UP000250088"/>
    </source>
</evidence>
<dbReference type="Pfam" id="PF13378">
    <property type="entry name" value="MR_MLE_C"/>
    <property type="match status" value="1"/>
</dbReference>
<dbReference type="OrthoDB" id="42605at2157"/>
<feature type="domain" description="Mandelate racemase/muconate lactonizing enzyme C-terminal" evidence="6">
    <location>
        <begin position="147"/>
        <end position="245"/>
    </location>
</feature>
<accession>A0A2Z2HTS7</accession>
<evidence type="ECO:0000256" key="1">
    <source>
        <dbReference type="ARBA" id="ARBA00001946"/>
    </source>
</evidence>
<dbReference type="GO" id="GO:0016855">
    <property type="term" value="F:racemase and epimerase activity, acting on amino acids and derivatives"/>
    <property type="evidence" value="ECO:0007669"/>
    <property type="project" value="InterPro"/>
</dbReference>
<dbReference type="Pfam" id="PF02746">
    <property type="entry name" value="MR_MLE_N"/>
    <property type="match status" value="1"/>
</dbReference>
<dbReference type="Gene3D" id="3.20.20.120">
    <property type="entry name" value="Enolase-like C-terminal domain"/>
    <property type="match status" value="1"/>
</dbReference>
<dbReference type="InterPro" id="IPR013341">
    <property type="entry name" value="Mandelate_racemase_N_dom"/>
</dbReference>
<dbReference type="SFLD" id="SFLDF00009">
    <property type="entry name" value="o-succinylbenzoate_synthase"/>
    <property type="match status" value="1"/>
</dbReference>
<dbReference type="EMBL" id="CP019893">
    <property type="protein sequence ID" value="ARS90203.1"/>
    <property type="molecule type" value="Genomic_DNA"/>
</dbReference>
<dbReference type="InterPro" id="IPR036849">
    <property type="entry name" value="Enolase-like_C_sf"/>
</dbReference>
<evidence type="ECO:0000256" key="2">
    <source>
        <dbReference type="ARBA" id="ARBA00008031"/>
    </source>
</evidence>
<dbReference type="Gene3D" id="3.30.390.10">
    <property type="entry name" value="Enolase-like, N-terminal domain"/>
    <property type="match status" value="1"/>
</dbReference>
<evidence type="ECO:0000259" key="6">
    <source>
        <dbReference type="SMART" id="SM00922"/>
    </source>
</evidence>
<dbReference type="AlphaFoldDB" id="A0A2Z2HTS7"/>
<evidence type="ECO:0000256" key="3">
    <source>
        <dbReference type="ARBA" id="ARBA00022723"/>
    </source>
</evidence>
<dbReference type="SFLD" id="SFLDG00180">
    <property type="entry name" value="muconate_cycloisomerase"/>
    <property type="match status" value="1"/>
</dbReference>
<evidence type="ECO:0000313" key="7">
    <source>
        <dbReference type="EMBL" id="ARS90203.1"/>
    </source>
</evidence>
<dbReference type="GO" id="GO:0046872">
    <property type="term" value="F:metal ion binding"/>
    <property type="evidence" value="ECO:0007669"/>
    <property type="project" value="UniProtKB-KW"/>
</dbReference>
<dbReference type="InterPro" id="IPR034603">
    <property type="entry name" value="Dipeptide_epimerase"/>
</dbReference>
<keyword evidence="4" id="KW-0460">Magnesium</keyword>
<proteinExistence type="inferred from homology"/>
<dbReference type="InterPro" id="IPR029017">
    <property type="entry name" value="Enolase-like_N"/>
</dbReference>
<dbReference type="Proteomes" id="UP000250088">
    <property type="component" value="Chromosome"/>
</dbReference>
<keyword evidence="8" id="KW-1185">Reference proteome</keyword>
<keyword evidence="3" id="KW-0479">Metal-binding</keyword>
<protein>
    <recommendedName>
        <fullName evidence="6">Mandelate racemase/muconate lactonizing enzyme C-terminal domain-containing protein</fullName>
    </recommendedName>
</protein>
<dbReference type="SMART" id="SM00922">
    <property type="entry name" value="MR_MLE"/>
    <property type="match status" value="1"/>
</dbReference>
<dbReference type="SFLD" id="SFLDS00001">
    <property type="entry name" value="Enolase"/>
    <property type="match status" value="1"/>
</dbReference>
<dbReference type="InterPro" id="IPR029065">
    <property type="entry name" value="Enolase_C-like"/>
</dbReference>
<dbReference type="CDD" id="cd03319">
    <property type="entry name" value="L-Ala-DL-Glu_epimerase"/>
    <property type="match status" value="1"/>
</dbReference>
<evidence type="ECO:0000256" key="4">
    <source>
        <dbReference type="ARBA" id="ARBA00022842"/>
    </source>
</evidence>
<organism evidence="7 8">
    <name type="scientific">Natrarchaeobaculum aegyptiacum</name>
    <dbReference type="NCBI Taxonomy" id="745377"/>
    <lineage>
        <taxon>Archaea</taxon>
        <taxon>Methanobacteriati</taxon>
        <taxon>Methanobacteriota</taxon>
        <taxon>Stenosarchaea group</taxon>
        <taxon>Halobacteria</taxon>
        <taxon>Halobacteriales</taxon>
        <taxon>Natrialbaceae</taxon>
        <taxon>Natrarchaeobaculum</taxon>
    </lineage>
</organism>
<dbReference type="KEGG" id="naj:B1756_11025"/>
<dbReference type="InterPro" id="IPR013342">
    <property type="entry name" value="Mandelate_racemase_C"/>
</dbReference>
<dbReference type="RefSeq" id="WP_086888580.1">
    <property type="nucleotide sequence ID" value="NZ_CP019893.1"/>
</dbReference>
<reference evidence="8" key="1">
    <citation type="submission" date="2017-02" db="EMBL/GenBank/DDBJ databases">
        <title>Natronthermophilus aegyptiacus gen. nov.,sp. nov., an aerobic, extremely halophilic alkalithermophilic archaeon isolated from the athalassohaline Wadi An Natrun, Egypt.</title>
        <authorList>
            <person name="Zhao B."/>
        </authorList>
    </citation>
    <scope>NUCLEOTIDE SEQUENCE [LARGE SCALE GENOMIC DNA]</scope>
    <source>
        <strain evidence="8">JW/NM-HA 15</strain>
    </source>
</reference>
<evidence type="ECO:0000256" key="5">
    <source>
        <dbReference type="ARBA" id="ARBA00023235"/>
    </source>
</evidence>
<dbReference type="GeneID" id="32894617"/>
<dbReference type="SUPFAM" id="SSF54826">
    <property type="entry name" value="Enolase N-terminal domain-like"/>
    <property type="match status" value="1"/>
</dbReference>
<dbReference type="SUPFAM" id="SSF51604">
    <property type="entry name" value="Enolase C-terminal domain-like"/>
    <property type="match status" value="1"/>
</dbReference>
<comment type="cofactor">
    <cofactor evidence="1">
        <name>Mg(2+)</name>
        <dbReference type="ChEBI" id="CHEBI:18420"/>
    </cofactor>
</comment>
<gene>
    <name evidence="7" type="ORF">B1756_11025</name>
</gene>
<dbReference type="PANTHER" id="PTHR48073">
    <property type="entry name" value="O-SUCCINYLBENZOATE SYNTHASE-RELATED"/>
    <property type="match status" value="1"/>
</dbReference>
<dbReference type="PANTHER" id="PTHR48073:SF2">
    <property type="entry name" value="O-SUCCINYLBENZOATE SYNTHASE"/>
    <property type="match status" value="1"/>
</dbReference>
<sequence>MRVERVTPIPISVPVEQALKTSKSADGDDEYHRILIVLETDTGVTGYGEIAPMAHWPRGLTQSACLDLLEDVLVPAVDETRVHRIPRLVEDLSSRLADEPFPLYGLEVALHDALARERELPMYEHLGGPVGGDPELECHYTVSIDEPSRVAEEARTAAADGYEAFKVKVGGDDFAAERENVRTIRETVPDARIRVDVNGAWSPDEAIRKIRRLDDDAGGLAFVEQPVSRDVVDGHARVRDRVPVPILADEACFSASDVARLATRGSADIVNLKLAKTGGFTGAKAAATVAAAHGVSCFVGGMLELGIGQAASAHFAVSTPEVAYPTGIFNVDVGDSLLANDDEWRIADATCTVPSSPGLGVELDSEALERCRTD</sequence>
<comment type="similarity">
    <text evidence="2">Belongs to the mandelate racemase/muconate lactonizing enzyme family.</text>
</comment>
<keyword evidence="5" id="KW-0413">Isomerase</keyword>